<keyword evidence="2" id="KW-1185">Reference proteome</keyword>
<accession>A0ACC2JUT0</accession>
<dbReference type="EMBL" id="JAPUUL010000322">
    <property type="protein sequence ID" value="KAJ8131268.1"/>
    <property type="molecule type" value="Genomic_DNA"/>
</dbReference>
<comment type="caution">
    <text evidence="1">The sequence shown here is derived from an EMBL/GenBank/DDBJ whole genome shotgun (WGS) entry which is preliminary data.</text>
</comment>
<gene>
    <name evidence="1" type="ORF">O1611_g2357</name>
</gene>
<evidence type="ECO:0000313" key="2">
    <source>
        <dbReference type="Proteomes" id="UP001153332"/>
    </source>
</evidence>
<organism evidence="1 2">
    <name type="scientific">Lasiodiplodia mahajangana</name>
    <dbReference type="NCBI Taxonomy" id="1108764"/>
    <lineage>
        <taxon>Eukaryota</taxon>
        <taxon>Fungi</taxon>
        <taxon>Dikarya</taxon>
        <taxon>Ascomycota</taxon>
        <taxon>Pezizomycotina</taxon>
        <taxon>Dothideomycetes</taxon>
        <taxon>Dothideomycetes incertae sedis</taxon>
        <taxon>Botryosphaeriales</taxon>
        <taxon>Botryosphaeriaceae</taxon>
        <taxon>Lasiodiplodia</taxon>
    </lineage>
</organism>
<sequence>MYPDWPESDADLVPLPKCDGPKLKPFDFQGPQKIEFLERIGEGLHSHVFKVKILGEIYALKLFRFCYNNNWVGPDDYIEGPDGPEDIVDVEMMSAFYNYAEPFSAECRAFGRLQETGHEELAVKCHGYVLLNEEHEQAMMTQFSDLDLEFNGDIDYPCREDLRSRFVAKGARPPPIRGIVKDFGLDFNVDREDKIRAPLIRKILRDVIKIQQLGIINIDVATRQIIDEKLGDFSTAITVPHFLTSPELNPRLTPEMISAMELETFKYALCDYLDFDAMMWDWNIDHAAQQACLYVRRSKEIRLHKDEQRGDNKETTVRADIKAQYARKLSRRELKDTPTAEY</sequence>
<dbReference type="Proteomes" id="UP001153332">
    <property type="component" value="Unassembled WGS sequence"/>
</dbReference>
<reference evidence="1" key="1">
    <citation type="submission" date="2022-12" db="EMBL/GenBank/DDBJ databases">
        <title>Genome Sequence of Lasiodiplodia mahajangana.</title>
        <authorList>
            <person name="Buettner E."/>
        </authorList>
    </citation>
    <scope>NUCLEOTIDE SEQUENCE</scope>
    <source>
        <strain evidence="1">VT137</strain>
    </source>
</reference>
<name>A0ACC2JUT0_9PEZI</name>
<protein>
    <submittedName>
        <fullName evidence="1">Uncharacterized protein</fullName>
    </submittedName>
</protein>
<evidence type="ECO:0000313" key="1">
    <source>
        <dbReference type="EMBL" id="KAJ8131268.1"/>
    </source>
</evidence>
<proteinExistence type="predicted"/>